<accession>A0ABR8UHQ4</accession>
<evidence type="ECO:0000256" key="2">
    <source>
        <dbReference type="ARBA" id="ARBA00008133"/>
    </source>
</evidence>
<dbReference type="PANTHER" id="PTHR38042">
    <property type="entry name" value="UROPORPHYRINOGEN-III SYNTHASE, CHLOROPLASTIC"/>
    <property type="match status" value="1"/>
</dbReference>
<dbReference type="InterPro" id="IPR003754">
    <property type="entry name" value="4pyrrol_synth_uPrphyn_synth"/>
</dbReference>
<dbReference type="SUPFAM" id="SSF69618">
    <property type="entry name" value="HemD-like"/>
    <property type="match status" value="1"/>
</dbReference>
<evidence type="ECO:0000256" key="1">
    <source>
        <dbReference type="ARBA" id="ARBA00004772"/>
    </source>
</evidence>
<dbReference type="EC" id="4.2.1.75" evidence="3 9"/>
<keyword evidence="4 9" id="KW-0456">Lyase</keyword>
<evidence type="ECO:0000256" key="5">
    <source>
        <dbReference type="ARBA" id="ARBA00023244"/>
    </source>
</evidence>
<keyword evidence="12" id="KW-1185">Reference proteome</keyword>
<dbReference type="EMBL" id="JACSQJ010000002">
    <property type="protein sequence ID" value="MBD7987562.1"/>
    <property type="molecule type" value="Genomic_DNA"/>
</dbReference>
<dbReference type="Pfam" id="PF02602">
    <property type="entry name" value="HEM4"/>
    <property type="match status" value="1"/>
</dbReference>
<evidence type="ECO:0000256" key="6">
    <source>
        <dbReference type="ARBA" id="ARBA00037589"/>
    </source>
</evidence>
<comment type="pathway">
    <text evidence="1 9">Porphyrin-containing compound metabolism; protoporphyrin-IX biosynthesis; coproporphyrinogen-III from 5-aminolevulinate: step 3/4.</text>
</comment>
<evidence type="ECO:0000256" key="8">
    <source>
        <dbReference type="ARBA" id="ARBA00048617"/>
    </source>
</evidence>
<evidence type="ECO:0000256" key="9">
    <source>
        <dbReference type="RuleBase" id="RU366031"/>
    </source>
</evidence>
<comment type="function">
    <text evidence="6 9">Catalyzes cyclization of the linear tetrapyrrole, hydroxymethylbilane, to the macrocyclic uroporphyrinogen III.</text>
</comment>
<keyword evidence="5 9" id="KW-0627">Porphyrin biosynthesis</keyword>
<evidence type="ECO:0000313" key="11">
    <source>
        <dbReference type="EMBL" id="MBD7987562.1"/>
    </source>
</evidence>
<feature type="domain" description="Tetrapyrrole biosynthesis uroporphyrinogen III synthase" evidence="10">
    <location>
        <begin position="30"/>
        <end position="248"/>
    </location>
</feature>
<dbReference type="Gene3D" id="3.40.50.10090">
    <property type="match status" value="2"/>
</dbReference>
<evidence type="ECO:0000259" key="10">
    <source>
        <dbReference type="Pfam" id="PF02602"/>
    </source>
</evidence>
<comment type="caution">
    <text evidence="11">The sequence shown here is derived from an EMBL/GenBank/DDBJ whole genome shotgun (WGS) entry which is preliminary data.</text>
</comment>
<protein>
    <recommendedName>
        <fullName evidence="7 9">Uroporphyrinogen-III synthase</fullName>
        <ecNumber evidence="3 9">4.2.1.75</ecNumber>
    </recommendedName>
</protein>
<reference evidence="11 12" key="1">
    <citation type="submission" date="2020-08" db="EMBL/GenBank/DDBJ databases">
        <title>A Genomic Blueprint of the Chicken Gut Microbiome.</title>
        <authorList>
            <person name="Gilroy R."/>
            <person name="Ravi A."/>
            <person name="Getino M."/>
            <person name="Pursley I."/>
            <person name="Horton D.L."/>
            <person name="Alikhan N.-F."/>
            <person name="Baker D."/>
            <person name="Gharbi K."/>
            <person name="Hall N."/>
            <person name="Watson M."/>
            <person name="Adriaenssens E.M."/>
            <person name="Foster-Nyarko E."/>
            <person name="Jarju S."/>
            <person name="Secka A."/>
            <person name="Antonio M."/>
            <person name="Oren A."/>
            <person name="Chaudhuri R."/>
            <person name="La Ragione R.M."/>
            <person name="Hildebrand F."/>
            <person name="Pallen M.J."/>
        </authorList>
    </citation>
    <scope>NUCLEOTIDE SEQUENCE [LARGE SCALE GENOMIC DNA]</scope>
    <source>
        <strain evidence="11 12">Sa2BVA3</strain>
    </source>
</reference>
<name>A0ABR8UHQ4_9GAMM</name>
<evidence type="ECO:0000256" key="3">
    <source>
        <dbReference type="ARBA" id="ARBA00013109"/>
    </source>
</evidence>
<sequence length="258" mass="26419">MPAHASTGPLSGCYVISLRPVGGHGGVRRAAAALGARTLALSPWRIEDLDDDDARRALERSLAAHRVVFTSPAAVASARRLRALRPVDGQAWVAVGAGTARALRRAGACDVASPQRMDSEGLLALPQLQDVDGLDVGLVTAPGGRGVIAATLEDRGARVLRANVYARVPVPPSPRATAALRALDAPAWLLASSGEALERVLATLPADALAGLRRARVVAASDRLADLARDHGLHVAAVAASARVPDMLAACAGAPATP</sequence>
<dbReference type="RefSeq" id="WP_191728792.1">
    <property type="nucleotide sequence ID" value="NZ_JACSQJ010000002.1"/>
</dbReference>
<dbReference type="InterPro" id="IPR036108">
    <property type="entry name" value="4pyrrol_syn_uPrphyn_synt_sf"/>
</dbReference>
<gene>
    <name evidence="11" type="ORF">H9645_05915</name>
</gene>
<evidence type="ECO:0000256" key="7">
    <source>
        <dbReference type="ARBA" id="ARBA00040167"/>
    </source>
</evidence>
<evidence type="ECO:0000256" key="4">
    <source>
        <dbReference type="ARBA" id="ARBA00023239"/>
    </source>
</evidence>
<evidence type="ECO:0000313" key="12">
    <source>
        <dbReference type="Proteomes" id="UP000647183"/>
    </source>
</evidence>
<proteinExistence type="inferred from homology"/>
<comment type="similarity">
    <text evidence="2 9">Belongs to the uroporphyrinogen-III synthase family.</text>
</comment>
<dbReference type="CDD" id="cd06578">
    <property type="entry name" value="HemD"/>
    <property type="match status" value="1"/>
</dbReference>
<organism evidence="11 12">
    <name type="scientific">Luteimonas colneyensis</name>
    <dbReference type="NCBI Taxonomy" id="2762230"/>
    <lineage>
        <taxon>Bacteria</taxon>
        <taxon>Pseudomonadati</taxon>
        <taxon>Pseudomonadota</taxon>
        <taxon>Gammaproteobacteria</taxon>
        <taxon>Lysobacterales</taxon>
        <taxon>Lysobacteraceae</taxon>
        <taxon>Luteimonas</taxon>
    </lineage>
</organism>
<dbReference type="InterPro" id="IPR039793">
    <property type="entry name" value="UROS/Hem4"/>
</dbReference>
<dbReference type="PANTHER" id="PTHR38042:SF1">
    <property type="entry name" value="UROPORPHYRINOGEN-III SYNTHASE, CHLOROPLASTIC"/>
    <property type="match status" value="1"/>
</dbReference>
<comment type="catalytic activity">
    <reaction evidence="8 9">
        <text>hydroxymethylbilane = uroporphyrinogen III + H2O</text>
        <dbReference type="Rhea" id="RHEA:18965"/>
        <dbReference type="ChEBI" id="CHEBI:15377"/>
        <dbReference type="ChEBI" id="CHEBI:57308"/>
        <dbReference type="ChEBI" id="CHEBI:57845"/>
        <dbReference type="EC" id="4.2.1.75"/>
    </reaction>
</comment>
<dbReference type="Proteomes" id="UP000647183">
    <property type="component" value="Unassembled WGS sequence"/>
</dbReference>